<protein>
    <recommendedName>
        <fullName evidence="3">DUF2194 domain-containing protein</fullName>
    </recommendedName>
</protein>
<dbReference type="OrthoDB" id="9761886at2"/>
<keyword evidence="2" id="KW-1185">Reference proteome</keyword>
<name>A0A4R2KCL0_9FIRM</name>
<evidence type="ECO:0000313" key="1">
    <source>
        <dbReference type="EMBL" id="TCO69837.1"/>
    </source>
</evidence>
<comment type="caution">
    <text evidence="1">The sequence shown here is derived from an EMBL/GenBank/DDBJ whole genome shotgun (WGS) entry which is preliminary data.</text>
</comment>
<organism evidence="1 2">
    <name type="scientific">Marinisporobacter balticus</name>
    <dbReference type="NCBI Taxonomy" id="2018667"/>
    <lineage>
        <taxon>Bacteria</taxon>
        <taxon>Bacillati</taxon>
        <taxon>Bacillota</taxon>
        <taxon>Clostridia</taxon>
        <taxon>Peptostreptococcales</taxon>
        <taxon>Thermotaleaceae</taxon>
        <taxon>Marinisporobacter</taxon>
    </lineage>
</organism>
<dbReference type="AlphaFoldDB" id="A0A4R2KCL0"/>
<dbReference type="InterPro" id="IPR011330">
    <property type="entry name" value="Glyco_hydro/deAcase_b/a-brl"/>
</dbReference>
<dbReference type="Proteomes" id="UP000294919">
    <property type="component" value="Unassembled WGS sequence"/>
</dbReference>
<dbReference type="Pfam" id="PF09960">
    <property type="entry name" value="DUF2194"/>
    <property type="match status" value="2"/>
</dbReference>
<dbReference type="GO" id="GO:0005975">
    <property type="term" value="P:carbohydrate metabolic process"/>
    <property type="evidence" value="ECO:0007669"/>
    <property type="project" value="InterPro"/>
</dbReference>
<dbReference type="CDD" id="cd10924">
    <property type="entry name" value="CE4_COG4878"/>
    <property type="match status" value="1"/>
</dbReference>
<dbReference type="SUPFAM" id="SSF88713">
    <property type="entry name" value="Glycoside hydrolase/deacetylase"/>
    <property type="match status" value="1"/>
</dbReference>
<evidence type="ECO:0000313" key="2">
    <source>
        <dbReference type="Proteomes" id="UP000294919"/>
    </source>
</evidence>
<sequence>MAYKKTIFFILLFVSILAASISITGSEFLMKLNSNKNITIMDYDKESGKQMDQQIFENIPSRKYLVIYDSKKEYLMDSKRYIQNILDYTKKEYDLIDVEDVSQINHEYNAVIMVIEDINRLKDIDNLMKYILEGGNVFFPYKLEDVGSFSSISRKLGILDSGEYVDASGIRLLDNVMIKGKGFEITERRLMENASLTVTLTNDCKRYAESIEGTQLLWKKPYGQGNIVYFNGTMLDDKTSKGFIAGALSLLEEDYIYPIMNTKISIIDDFPAPFPLGKNKNIQNEFDGTVPEFFRDVWWPDMLELSYKYNLKYTGVIIGTYDDDVENITPDGFHLNMKDLVYYGRELLNAGGEIGIHGYNHQPLSTQAFIDQELGYKPWGNKDVMIKSIQEVNKLAKKAFPNYAFRVYVPPSNILYPEGKKALLESNTDIKIVSSVNNGDGDPDSYVQEFQVSADGMIELPRLTSGGENSDENRWGILNGITAYGCFSHFIHPDDVLDDNRNHGKGWRELFKSYTQLNKDLFNNYRWLRAMTASDGANAMMKYLKCEPKYEMRDHYMKIYCNNFYDEAYFILRTEKEIESLEDCDIEKIDENIYLVKVNESICKINYRR</sequence>
<reference evidence="1 2" key="1">
    <citation type="submission" date="2019-03" db="EMBL/GenBank/DDBJ databases">
        <title>Genomic Encyclopedia of Type Strains, Phase IV (KMG-IV): sequencing the most valuable type-strain genomes for metagenomic binning, comparative biology and taxonomic classification.</title>
        <authorList>
            <person name="Goeker M."/>
        </authorList>
    </citation>
    <scope>NUCLEOTIDE SEQUENCE [LARGE SCALE GENOMIC DNA]</scope>
    <source>
        <strain evidence="1 2">DSM 102940</strain>
    </source>
</reference>
<gene>
    <name evidence="1" type="ORF">EV214_1299</name>
</gene>
<dbReference type="RefSeq" id="WP_132247315.1">
    <property type="nucleotide sequence ID" value="NZ_SLWV01000029.1"/>
</dbReference>
<dbReference type="InterPro" id="IPR018695">
    <property type="entry name" value="DUF2194"/>
</dbReference>
<dbReference type="EMBL" id="SLWV01000029">
    <property type="protein sequence ID" value="TCO69837.1"/>
    <property type="molecule type" value="Genomic_DNA"/>
</dbReference>
<proteinExistence type="predicted"/>
<dbReference type="Gene3D" id="3.20.20.370">
    <property type="entry name" value="Glycoside hydrolase/deacetylase"/>
    <property type="match status" value="1"/>
</dbReference>
<evidence type="ECO:0008006" key="3">
    <source>
        <dbReference type="Google" id="ProtNLM"/>
    </source>
</evidence>
<accession>A0A4R2KCL0</accession>